<comment type="caution">
    <text evidence="2">The sequence shown here is derived from an EMBL/GenBank/DDBJ whole genome shotgun (WGS) entry which is preliminary data.</text>
</comment>
<evidence type="ECO:0000313" key="2">
    <source>
        <dbReference type="EMBL" id="GAH20524.1"/>
    </source>
</evidence>
<organism evidence="2">
    <name type="scientific">marine sediment metagenome</name>
    <dbReference type="NCBI Taxonomy" id="412755"/>
    <lineage>
        <taxon>unclassified sequences</taxon>
        <taxon>metagenomes</taxon>
        <taxon>ecological metagenomes</taxon>
    </lineage>
</organism>
<accession>X1ETP5</accession>
<name>X1ETP5_9ZZZZ</name>
<protein>
    <submittedName>
        <fullName evidence="2">Uncharacterized protein</fullName>
    </submittedName>
</protein>
<evidence type="ECO:0000256" key="1">
    <source>
        <dbReference type="SAM" id="MobiDB-lite"/>
    </source>
</evidence>
<gene>
    <name evidence="2" type="ORF">S03H2_06904</name>
</gene>
<feature type="non-terminal residue" evidence="2">
    <location>
        <position position="1"/>
    </location>
</feature>
<dbReference type="EMBL" id="BARU01003105">
    <property type="protein sequence ID" value="GAH20524.1"/>
    <property type="molecule type" value="Genomic_DNA"/>
</dbReference>
<feature type="region of interest" description="Disordered" evidence="1">
    <location>
        <begin position="1"/>
        <end position="44"/>
    </location>
</feature>
<reference evidence="2" key="1">
    <citation type="journal article" date="2014" name="Front. Microbiol.">
        <title>High frequency of phylogenetically diverse reductive dehalogenase-homologous genes in deep subseafloor sedimentary metagenomes.</title>
        <authorList>
            <person name="Kawai M."/>
            <person name="Futagami T."/>
            <person name="Toyoda A."/>
            <person name="Takaki Y."/>
            <person name="Nishi S."/>
            <person name="Hori S."/>
            <person name="Arai W."/>
            <person name="Tsubouchi T."/>
            <person name="Morono Y."/>
            <person name="Uchiyama I."/>
            <person name="Ito T."/>
            <person name="Fujiyama A."/>
            <person name="Inagaki F."/>
            <person name="Takami H."/>
        </authorList>
    </citation>
    <scope>NUCLEOTIDE SEQUENCE</scope>
    <source>
        <strain evidence="2">Expedition CK06-06</strain>
    </source>
</reference>
<proteinExistence type="predicted"/>
<feature type="compositionally biased region" description="Basic and acidic residues" evidence="1">
    <location>
        <begin position="1"/>
        <end position="41"/>
    </location>
</feature>
<dbReference type="AlphaFoldDB" id="X1ETP5"/>
<sequence length="60" mass="6560">NAIEKEQRELGSKLGDLRRKLSGADEETRNELDRSSSRKGESVMAGLTSFAADVLPSPKQ</sequence>